<sequence length="43" mass="4463">MKKQSSVPAAFPAAEAGDDVRGQPAFPAPGVPEIRLRVFPAVS</sequence>
<evidence type="ECO:0000256" key="1">
    <source>
        <dbReference type="SAM" id="MobiDB-lite"/>
    </source>
</evidence>
<dbReference type="EMBL" id="CP159510">
    <property type="protein sequence ID" value="XCJ17782.1"/>
    <property type="molecule type" value="Genomic_DNA"/>
</dbReference>
<dbReference type="AlphaFoldDB" id="A0AAU8IHX4"/>
<evidence type="ECO:0000313" key="2">
    <source>
        <dbReference type="EMBL" id="XCJ17782.1"/>
    </source>
</evidence>
<reference evidence="2" key="1">
    <citation type="submission" date="2024-06" db="EMBL/GenBank/DDBJ databases">
        <authorList>
            <person name="Fan A."/>
            <person name="Zhang F.Y."/>
            <person name="Zhang L."/>
        </authorList>
    </citation>
    <scope>NUCLEOTIDE SEQUENCE</scope>
    <source>
        <strain evidence="2">Y61</strain>
    </source>
</reference>
<proteinExistence type="predicted"/>
<gene>
    <name evidence="2" type="ORF">ABNN70_04680</name>
</gene>
<feature type="region of interest" description="Disordered" evidence="1">
    <location>
        <begin position="1"/>
        <end position="28"/>
    </location>
</feature>
<dbReference type="RefSeq" id="WP_353948891.1">
    <property type="nucleotide sequence ID" value="NZ_CP159510.1"/>
</dbReference>
<protein>
    <submittedName>
        <fullName evidence="2">Uncharacterized protein</fullName>
    </submittedName>
</protein>
<accession>A0AAU8IHX4</accession>
<organism evidence="2">
    <name type="scientific">Sporolactobacillus sp. Y61</name>
    <dbReference type="NCBI Taxonomy" id="3160863"/>
    <lineage>
        <taxon>Bacteria</taxon>
        <taxon>Bacillati</taxon>
        <taxon>Bacillota</taxon>
        <taxon>Bacilli</taxon>
        <taxon>Bacillales</taxon>
        <taxon>Sporolactobacillaceae</taxon>
        <taxon>Sporolactobacillus</taxon>
    </lineage>
</organism>
<name>A0AAU8IHX4_9BACL</name>